<proteinExistence type="predicted"/>
<geneLocation type="mitochondrion" evidence="1"/>
<name>A0A6B9XVT5_PICSI</name>
<evidence type="ECO:0000313" key="1">
    <source>
        <dbReference type="EMBL" id="QHR91411.1"/>
    </source>
</evidence>
<sequence>MGTNLSFVVHVQGDRPMEQGDNQSWRTEGDNSWSRWTNHHGIYSLRWWFTRWSYKVYDFYWILNGTQMIGYIRDGVSQKLPLERYGKPIEQIPLKCYMVSPNSVVRSAQFAAGKHHA</sequence>
<reference evidence="1" key="1">
    <citation type="submission" date="2019-03" db="EMBL/GenBank/DDBJ databases">
        <title>Largest Complete Mitochondrial Genome of a Gymnosperm, Sitka Spruce (Picea sitchensis), Indicates Complex Physical Structure.</title>
        <authorList>
            <person name="Jackman S.D."/>
            <person name="Coombe L."/>
            <person name="Warren R."/>
            <person name="Kirk H."/>
            <person name="Trinh E."/>
            <person name="McLeod T."/>
            <person name="Pleasance S."/>
            <person name="Pandoh P."/>
            <person name="Zhao Y."/>
            <person name="Coope R."/>
            <person name="Bousquet J."/>
            <person name="Bohlmann J.C."/>
            <person name="Jones S.J.M."/>
            <person name="Birol I."/>
        </authorList>
    </citation>
    <scope>NUCLEOTIDE SEQUENCE</scope>
    <source>
        <strain evidence="1">Q903</strain>
    </source>
</reference>
<gene>
    <name evidence="1" type="primary">orf05477</name>
    <name evidence="1" type="ORF">Q903MT_gene5445</name>
</gene>
<accession>A0A6B9XVT5</accession>
<keyword evidence="1" id="KW-0496">Mitochondrion</keyword>
<dbReference type="EMBL" id="MK697702">
    <property type="protein sequence ID" value="QHR91411.1"/>
    <property type="molecule type" value="Genomic_DNA"/>
</dbReference>
<dbReference type="AlphaFoldDB" id="A0A6B9XVT5"/>
<protein>
    <submittedName>
        <fullName evidence="1">Uncharacterized protein</fullName>
    </submittedName>
</protein>
<organism evidence="1">
    <name type="scientific">Picea sitchensis</name>
    <name type="common">Sitka spruce</name>
    <name type="synonym">Pinus sitchensis</name>
    <dbReference type="NCBI Taxonomy" id="3332"/>
    <lineage>
        <taxon>Eukaryota</taxon>
        <taxon>Viridiplantae</taxon>
        <taxon>Streptophyta</taxon>
        <taxon>Embryophyta</taxon>
        <taxon>Tracheophyta</taxon>
        <taxon>Spermatophyta</taxon>
        <taxon>Pinopsida</taxon>
        <taxon>Pinidae</taxon>
        <taxon>Conifers I</taxon>
        <taxon>Pinales</taxon>
        <taxon>Pinaceae</taxon>
        <taxon>Picea</taxon>
    </lineage>
</organism>